<dbReference type="InterPro" id="IPR024740">
    <property type="entry name" value="Hen1_N"/>
</dbReference>
<evidence type="ECO:0000256" key="6">
    <source>
        <dbReference type="ARBA" id="ARBA00022691"/>
    </source>
</evidence>
<feature type="domain" description="Methyltransferase type 12" evidence="13">
    <location>
        <begin position="286"/>
        <end position="368"/>
    </location>
</feature>
<evidence type="ECO:0000256" key="12">
    <source>
        <dbReference type="ARBA" id="ARBA00048418"/>
    </source>
</evidence>
<dbReference type="InterPro" id="IPR029063">
    <property type="entry name" value="SAM-dependent_MTases_sf"/>
</dbReference>
<protein>
    <recommendedName>
        <fullName evidence="3">Small RNA 2'-O-methyltransferase</fullName>
        <ecNumber evidence="11">2.1.1.386</ecNumber>
    </recommendedName>
</protein>
<dbReference type="GO" id="GO:0031047">
    <property type="term" value="P:regulatory ncRNA-mediated gene silencing"/>
    <property type="evidence" value="ECO:0007669"/>
    <property type="project" value="UniProtKB-KW"/>
</dbReference>
<evidence type="ECO:0000259" key="13">
    <source>
        <dbReference type="Pfam" id="PF08242"/>
    </source>
</evidence>
<dbReference type="GO" id="GO:0046872">
    <property type="term" value="F:metal ion binding"/>
    <property type="evidence" value="ECO:0007669"/>
    <property type="project" value="UniProtKB-KW"/>
</dbReference>
<dbReference type="GO" id="GO:0090486">
    <property type="term" value="F:small RNA 2'-O-methyltransferase activity"/>
    <property type="evidence" value="ECO:0007669"/>
    <property type="project" value="UniProtKB-EC"/>
</dbReference>
<evidence type="ECO:0000256" key="3">
    <source>
        <dbReference type="ARBA" id="ARBA00021330"/>
    </source>
</evidence>
<keyword evidence="9" id="KW-0694">RNA-binding</keyword>
<accession>A0A7W9ST17</accession>
<keyword evidence="5 15" id="KW-0808">Transferase</keyword>
<evidence type="ECO:0000256" key="4">
    <source>
        <dbReference type="ARBA" id="ARBA00022603"/>
    </source>
</evidence>
<evidence type="ECO:0000256" key="7">
    <source>
        <dbReference type="ARBA" id="ARBA00022723"/>
    </source>
</evidence>
<evidence type="ECO:0000256" key="11">
    <source>
        <dbReference type="ARBA" id="ARBA00035025"/>
    </source>
</evidence>
<dbReference type="GO" id="GO:0003723">
    <property type="term" value="F:RNA binding"/>
    <property type="evidence" value="ECO:0007669"/>
    <property type="project" value="UniProtKB-KW"/>
</dbReference>
<comment type="similarity">
    <text evidence="2">Belongs to the methyltransferase superfamily. HEN1 family.</text>
</comment>
<name>A0A7W9ST17_ARMRO</name>
<evidence type="ECO:0000256" key="9">
    <source>
        <dbReference type="ARBA" id="ARBA00022884"/>
    </source>
</evidence>
<comment type="catalytic activity">
    <reaction evidence="12">
        <text>small RNA 3'-end nucleotide + S-adenosyl-L-methionine = small RNA 3'-end 2'-O-methylnucleotide + S-adenosyl-L-homocysteine + H(+)</text>
        <dbReference type="Rhea" id="RHEA:37887"/>
        <dbReference type="Rhea" id="RHEA-COMP:10415"/>
        <dbReference type="Rhea" id="RHEA-COMP:10416"/>
        <dbReference type="ChEBI" id="CHEBI:15378"/>
        <dbReference type="ChEBI" id="CHEBI:57856"/>
        <dbReference type="ChEBI" id="CHEBI:59789"/>
        <dbReference type="ChEBI" id="CHEBI:74896"/>
        <dbReference type="ChEBI" id="CHEBI:74898"/>
        <dbReference type="EC" id="2.1.1.386"/>
    </reaction>
</comment>
<dbReference type="Gene3D" id="3.40.50.150">
    <property type="entry name" value="Vaccinia Virus protein VP39"/>
    <property type="match status" value="1"/>
</dbReference>
<evidence type="ECO:0000313" key="15">
    <source>
        <dbReference type="EMBL" id="MBB6052316.1"/>
    </source>
</evidence>
<keyword evidence="4 15" id="KW-0489">Methyltransferase</keyword>
<dbReference type="EMBL" id="JACHGW010000004">
    <property type="protein sequence ID" value="MBB6052316.1"/>
    <property type="molecule type" value="Genomic_DNA"/>
</dbReference>
<dbReference type="RefSeq" id="WP_184201136.1">
    <property type="nucleotide sequence ID" value="NZ_JACHGW010000004.1"/>
</dbReference>
<evidence type="ECO:0000256" key="5">
    <source>
        <dbReference type="ARBA" id="ARBA00022679"/>
    </source>
</evidence>
<proteinExistence type="inferred from homology"/>
<keyword evidence="6" id="KW-0949">S-adenosyl-L-methionine</keyword>
<organism evidence="15 16">
    <name type="scientific">Armatimonas rosea</name>
    <dbReference type="NCBI Taxonomy" id="685828"/>
    <lineage>
        <taxon>Bacteria</taxon>
        <taxon>Bacillati</taxon>
        <taxon>Armatimonadota</taxon>
        <taxon>Armatimonadia</taxon>
        <taxon>Armatimonadales</taxon>
        <taxon>Armatimonadaceae</taxon>
        <taxon>Armatimonas</taxon>
    </lineage>
</organism>
<gene>
    <name evidence="15" type="ORF">HNQ39_004137</name>
</gene>
<dbReference type="Pfam" id="PF08242">
    <property type="entry name" value="Methyltransf_12"/>
    <property type="match status" value="1"/>
</dbReference>
<dbReference type="Pfam" id="PF12623">
    <property type="entry name" value="Hen1_L"/>
    <property type="match status" value="1"/>
</dbReference>
<evidence type="ECO:0000256" key="1">
    <source>
        <dbReference type="ARBA" id="ARBA00001946"/>
    </source>
</evidence>
<evidence type="ECO:0000256" key="10">
    <source>
        <dbReference type="ARBA" id="ARBA00023158"/>
    </source>
</evidence>
<dbReference type="CDD" id="cd02440">
    <property type="entry name" value="AdoMet_MTases"/>
    <property type="match status" value="1"/>
</dbReference>
<dbReference type="PANTHER" id="PTHR21404:SF3">
    <property type="entry name" value="SMALL RNA 2'-O-METHYLTRANSFERASE"/>
    <property type="match status" value="1"/>
</dbReference>
<evidence type="ECO:0000256" key="8">
    <source>
        <dbReference type="ARBA" id="ARBA00022842"/>
    </source>
</evidence>
<dbReference type="InterPro" id="IPR024026">
    <property type="entry name" value="3'-RNA_MeTfrase_Hen1_bac"/>
</dbReference>
<dbReference type="GO" id="GO:0001510">
    <property type="term" value="P:RNA methylation"/>
    <property type="evidence" value="ECO:0007669"/>
    <property type="project" value="InterPro"/>
</dbReference>
<evidence type="ECO:0000313" key="16">
    <source>
        <dbReference type="Proteomes" id="UP000520814"/>
    </source>
</evidence>
<keyword evidence="16" id="KW-1185">Reference proteome</keyword>
<dbReference type="NCBIfam" id="TIGR04074">
    <property type="entry name" value="bacter_Hen1"/>
    <property type="match status" value="1"/>
</dbReference>
<keyword evidence="8" id="KW-0460">Magnesium</keyword>
<reference evidence="15 16" key="1">
    <citation type="submission" date="2020-08" db="EMBL/GenBank/DDBJ databases">
        <title>Genomic Encyclopedia of Type Strains, Phase IV (KMG-IV): sequencing the most valuable type-strain genomes for metagenomic binning, comparative biology and taxonomic classification.</title>
        <authorList>
            <person name="Goeker M."/>
        </authorList>
    </citation>
    <scope>NUCLEOTIDE SEQUENCE [LARGE SCALE GENOMIC DNA]</scope>
    <source>
        <strain evidence="15 16">DSM 23562</strain>
    </source>
</reference>
<dbReference type="AlphaFoldDB" id="A0A7W9ST17"/>
<dbReference type="InterPro" id="IPR026610">
    <property type="entry name" value="Hen1"/>
</dbReference>
<dbReference type="PANTHER" id="PTHR21404">
    <property type="entry name" value="HEN1"/>
    <property type="match status" value="1"/>
</dbReference>
<dbReference type="InterPro" id="IPR038546">
    <property type="entry name" value="Hen1_N_sf"/>
</dbReference>
<dbReference type="Gene3D" id="3.30.1610.20">
    <property type="entry name" value="Hen1, N-terminal domain"/>
    <property type="match status" value="1"/>
</dbReference>
<keyword evidence="7" id="KW-0479">Metal-binding</keyword>
<dbReference type="Proteomes" id="UP000520814">
    <property type="component" value="Unassembled WGS sequence"/>
</dbReference>
<dbReference type="EC" id="2.1.1.386" evidence="11"/>
<comment type="cofactor">
    <cofactor evidence="1">
        <name>Mg(2+)</name>
        <dbReference type="ChEBI" id="CHEBI:18420"/>
    </cofactor>
</comment>
<dbReference type="InterPro" id="IPR013217">
    <property type="entry name" value="Methyltransf_12"/>
</dbReference>
<dbReference type="SUPFAM" id="SSF53335">
    <property type="entry name" value="S-adenosyl-L-methionine-dependent methyltransferases"/>
    <property type="match status" value="1"/>
</dbReference>
<sequence>MLLTLTVVAQEPVLSDARDLGFLLHKNPATRFQKELNFGTAHVFYPEATPERTTAALLVELDPIRLVRGRADSLFQYVCDRPYVASSFLSVALSECFSTALSGRSKERPELAATPLVLTASLPALACDAGEPLVRRLLEPLGYTVEIACHPLDPRFPEWGTSNLYTVVLTGTQTLHDLLSHLYVLIPALDNAKHYFVGDEEVEKLLRHGEGWLATHPERELITRRYLRYKRSLTSAALEKLTEGEAVAGDEPVEEVLEAPVRLNDQRVEAALAAIRTLEPAAQSVIDLGCGEGRTLKAVKAAFPTVALTGMDVSSGVLAVAERRLHGAVPLLQGSLVYSDSRLQGFDVALLMEVIEHLDPERLSALESTVFGDAAPRRVFVTTPNAEYNAVWESLPAGKFRHGDHRFEWTRTEFVTWAERVAQDFGYRVAFGAIGDQHEKLGSPTQSATFDR</sequence>
<keyword evidence="10" id="KW-0943">RNA-mediated gene silencing</keyword>
<evidence type="ECO:0000256" key="2">
    <source>
        <dbReference type="ARBA" id="ARBA00009026"/>
    </source>
</evidence>
<comment type="caution">
    <text evidence="15">The sequence shown here is derived from an EMBL/GenBank/DDBJ whole genome shotgun (WGS) entry which is preliminary data.</text>
</comment>
<evidence type="ECO:0000259" key="14">
    <source>
        <dbReference type="Pfam" id="PF12623"/>
    </source>
</evidence>
<feature type="domain" description="Hen1 N-terminal" evidence="14">
    <location>
        <begin position="1"/>
        <end position="241"/>
    </location>
</feature>